<comment type="caution">
    <text evidence="2">The sequence shown here is derived from an EMBL/GenBank/DDBJ whole genome shotgun (WGS) entry which is preliminary data.</text>
</comment>
<dbReference type="RefSeq" id="WP_354693413.1">
    <property type="nucleotide sequence ID" value="NZ_JAZHOG010000001.1"/>
</dbReference>
<reference evidence="2 3" key="1">
    <citation type="submission" date="2024-02" db="EMBL/GenBank/DDBJ databases">
        <title>A novel Wenzhouxiangellaceae bacterium, isolated from coastal sediments.</title>
        <authorList>
            <person name="Du Z.-J."/>
            <person name="Ye Y.-Q."/>
            <person name="Zhang X.-Y."/>
        </authorList>
    </citation>
    <scope>NUCLEOTIDE SEQUENCE [LARGE SCALE GENOMIC DNA]</scope>
    <source>
        <strain evidence="2 3">CH-27</strain>
    </source>
</reference>
<dbReference type="CDD" id="cd02970">
    <property type="entry name" value="PRX_like2"/>
    <property type="match status" value="1"/>
</dbReference>
<dbReference type="Pfam" id="PF00578">
    <property type="entry name" value="AhpC-TSA"/>
    <property type="match status" value="1"/>
</dbReference>
<evidence type="ECO:0000313" key="3">
    <source>
        <dbReference type="Proteomes" id="UP001359886"/>
    </source>
</evidence>
<keyword evidence="3" id="KW-1185">Reference proteome</keyword>
<dbReference type="EMBL" id="JAZHOG010000001">
    <property type="protein sequence ID" value="MEJ8566089.1"/>
    <property type="molecule type" value="Genomic_DNA"/>
</dbReference>
<dbReference type="Proteomes" id="UP001359886">
    <property type="component" value="Unassembled WGS sequence"/>
</dbReference>
<dbReference type="GO" id="GO:0016491">
    <property type="term" value="F:oxidoreductase activity"/>
    <property type="evidence" value="ECO:0007669"/>
    <property type="project" value="InterPro"/>
</dbReference>
<dbReference type="AlphaFoldDB" id="A0AAW9RBA1"/>
<accession>A0AAW9RBA1</accession>
<feature type="domain" description="Thioredoxin" evidence="1">
    <location>
        <begin position="25"/>
        <end position="184"/>
    </location>
</feature>
<dbReference type="Gene3D" id="3.40.30.10">
    <property type="entry name" value="Glutaredoxin"/>
    <property type="match status" value="1"/>
</dbReference>
<sequence length="197" mass="22266">MSQSNYSSISPEQAGDRKCISSCLPVPGDRAPELRAVRLDNGQTWDLHVSRPERFTLIVFYRGVHCPICREQLEELEQNLAAFRERGIEVVAVSCDDEERARKSASEWAVDDLSIVFGLELDTVRDWGLFVSRAIGEHEPKHFCEPGMFLVDREGRLYAAWVQSVPFVRPALTDLLKALDFIRDKDYPARGTVAQAA</sequence>
<dbReference type="PROSITE" id="PS51352">
    <property type="entry name" value="THIOREDOXIN_2"/>
    <property type="match status" value="1"/>
</dbReference>
<protein>
    <submittedName>
        <fullName evidence="2">Peroxiredoxin-like family protein</fullName>
    </submittedName>
</protein>
<organism evidence="2 3">
    <name type="scientific">Elongatibacter sediminis</name>
    <dbReference type="NCBI Taxonomy" id="3119006"/>
    <lineage>
        <taxon>Bacteria</taxon>
        <taxon>Pseudomonadati</taxon>
        <taxon>Pseudomonadota</taxon>
        <taxon>Gammaproteobacteria</taxon>
        <taxon>Chromatiales</taxon>
        <taxon>Wenzhouxiangellaceae</taxon>
        <taxon>Elongatibacter</taxon>
    </lineage>
</organism>
<proteinExistence type="predicted"/>
<gene>
    <name evidence="2" type="ORF">V3330_00520</name>
</gene>
<evidence type="ECO:0000313" key="2">
    <source>
        <dbReference type="EMBL" id="MEJ8566089.1"/>
    </source>
</evidence>
<dbReference type="InterPro" id="IPR013766">
    <property type="entry name" value="Thioredoxin_domain"/>
</dbReference>
<evidence type="ECO:0000259" key="1">
    <source>
        <dbReference type="PROSITE" id="PS51352"/>
    </source>
</evidence>
<dbReference type="InterPro" id="IPR036249">
    <property type="entry name" value="Thioredoxin-like_sf"/>
</dbReference>
<dbReference type="GO" id="GO:0016209">
    <property type="term" value="F:antioxidant activity"/>
    <property type="evidence" value="ECO:0007669"/>
    <property type="project" value="InterPro"/>
</dbReference>
<dbReference type="InterPro" id="IPR000866">
    <property type="entry name" value="AhpC/TSA"/>
</dbReference>
<dbReference type="SUPFAM" id="SSF52833">
    <property type="entry name" value="Thioredoxin-like"/>
    <property type="match status" value="1"/>
</dbReference>
<name>A0AAW9RBA1_9GAMM</name>